<evidence type="ECO:0000256" key="3">
    <source>
        <dbReference type="ARBA" id="ARBA00022801"/>
    </source>
</evidence>
<dbReference type="EMBL" id="CP031264">
    <property type="protein sequence ID" value="AXI77576.1"/>
    <property type="molecule type" value="Genomic_DNA"/>
</dbReference>
<dbReference type="GO" id="GO:0006508">
    <property type="term" value="P:proteolysis"/>
    <property type="evidence" value="ECO:0007669"/>
    <property type="project" value="UniProtKB-KW"/>
</dbReference>
<sequence>MAVDQPPHRLPRTDRRRVGVLRPGAALPRKEGWDGSRYWFKRSDGWHWTSHYSVYLKARSTTGTSTGTSTGASTGTSTGTGTGATWPLPRKEGWDGTRYWFKRSDGWHWTSHYSVYLKARSTTGANSGANSGSNSGTGTGTSPVGTTTVSAGATASAKVDTAVRFALAQLGKPYYWGGNGPVGYDCSGLVQQAFLRAGRTLPRVADQQYGAVTPITAGQARYGDLLFWSSNGRQSGIHHVAIHIGGGKYVEAPRPGLTIRISAISAGNLPTFYGRP</sequence>
<dbReference type="PANTHER" id="PTHR47359">
    <property type="entry name" value="PEPTIDOGLYCAN DL-ENDOPEPTIDASE CWLO"/>
    <property type="match status" value="1"/>
</dbReference>
<dbReference type="SUPFAM" id="SSF54001">
    <property type="entry name" value="Cysteine proteinases"/>
    <property type="match status" value="1"/>
</dbReference>
<dbReference type="InterPro" id="IPR000064">
    <property type="entry name" value="NLP_P60_dom"/>
</dbReference>
<evidence type="ECO:0000256" key="5">
    <source>
        <dbReference type="SAM" id="MobiDB-lite"/>
    </source>
</evidence>
<evidence type="ECO:0000256" key="4">
    <source>
        <dbReference type="ARBA" id="ARBA00022807"/>
    </source>
</evidence>
<evidence type="ECO:0000259" key="6">
    <source>
        <dbReference type="PROSITE" id="PS51935"/>
    </source>
</evidence>
<feature type="compositionally biased region" description="Low complexity" evidence="5">
    <location>
        <begin position="62"/>
        <end position="85"/>
    </location>
</feature>
<feature type="region of interest" description="Disordered" evidence="5">
    <location>
        <begin position="62"/>
        <end position="88"/>
    </location>
</feature>
<feature type="region of interest" description="Disordered" evidence="5">
    <location>
        <begin position="124"/>
        <end position="144"/>
    </location>
</feature>
<dbReference type="Pfam" id="PF00877">
    <property type="entry name" value="NLPC_P60"/>
    <property type="match status" value="1"/>
</dbReference>
<reference evidence="7" key="2">
    <citation type="journal article" date="2019" name="Int. J. Syst. Evol. Microbiol.">
        <title>Streptacidiphilus bronchialis sp. nov., a ciprofloxacin-resistant bacterium from a human clinical specimen; reclassification of Streptomyces griseoplanus as Streptacidiphilus griseoplanus comb. nov. and emended description of the genus Streptacidiphilus.</title>
        <authorList>
            <person name="Nouioui I."/>
            <person name="Klenk H.P."/>
            <person name="Igual J.M."/>
            <person name="Gulvik C.A."/>
            <person name="Lasker B.A."/>
            <person name="McQuiston J.R."/>
        </authorList>
    </citation>
    <scope>NUCLEOTIDE SEQUENCE</scope>
    <source>
        <strain evidence="7">DSM 106435</strain>
    </source>
</reference>
<protein>
    <recommendedName>
        <fullName evidence="6">NlpC/P60 domain-containing protein</fullName>
    </recommendedName>
</protein>
<gene>
    <name evidence="7" type="ORF">C7M71_009105</name>
</gene>
<dbReference type="Gene3D" id="3.90.1720.10">
    <property type="entry name" value="endopeptidase domain like (from Nostoc punctiforme)"/>
    <property type="match status" value="1"/>
</dbReference>
<keyword evidence="8" id="KW-1185">Reference proteome</keyword>
<name>A0A345SV21_9ACTN</name>
<evidence type="ECO:0000256" key="1">
    <source>
        <dbReference type="ARBA" id="ARBA00007074"/>
    </source>
</evidence>
<dbReference type="InterPro" id="IPR038765">
    <property type="entry name" value="Papain-like_cys_pep_sf"/>
</dbReference>
<organism evidence="7 8">
    <name type="scientific">Peterkaempfera bronchialis</name>
    <dbReference type="NCBI Taxonomy" id="2126346"/>
    <lineage>
        <taxon>Bacteria</taxon>
        <taxon>Bacillati</taxon>
        <taxon>Actinomycetota</taxon>
        <taxon>Actinomycetes</taxon>
        <taxon>Kitasatosporales</taxon>
        <taxon>Streptomycetaceae</taxon>
        <taxon>Peterkaempfera</taxon>
    </lineage>
</organism>
<dbReference type="Proteomes" id="UP000249340">
    <property type="component" value="Chromosome"/>
</dbReference>
<proteinExistence type="inferred from homology"/>
<evidence type="ECO:0000313" key="8">
    <source>
        <dbReference type="Proteomes" id="UP000249340"/>
    </source>
</evidence>
<reference evidence="7" key="1">
    <citation type="submission" date="2018-07" db="EMBL/GenBank/DDBJ databases">
        <authorList>
            <person name="Batra D."/>
            <person name="Gulvik C.A."/>
        </authorList>
    </citation>
    <scope>NUCLEOTIDE SEQUENCE</scope>
    <source>
        <strain evidence="7">DSM 106435</strain>
    </source>
</reference>
<dbReference type="OrthoDB" id="5177647at2"/>
<accession>A0A345SV21</accession>
<feature type="domain" description="NlpC/P60" evidence="6">
    <location>
        <begin position="156"/>
        <end position="276"/>
    </location>
</feature>
<dbReference type="GO" id="GO:0008234">
    <property type="term" value="F:cysteine-type peptidase activity"/>
    <property type="evidence" value="ECO:0007669"/>
    <property type="project" value="UniProtKB-KW"/>
</dbReference>
<keyword evidence="4" id="KW-0788">Thiol protease</keyword>
<keyword evidence="2" id="KW-0645">Protease</keyword>
<dbReference type="PROSITE" id="PS51935">
    <property type="entry name" value="NLPC_P60"/>
    <property type="match status" value="1"/>
</dbReference>
<dbReference type="PANTHER" id="PTHR47359:SF3">
    <property type="entry name" value="NLP_P60 DOMAIN-CONTAINING PROTEIN-RELATED"/>
    <property type="match status" value="1"/>
</dbReference>
<evidence type="ECO:0000256" key="2">
    <source>
        <dbReference type="ARBA" id="ARBA00022670"/>
    </source>
</evidence>
<comment type="similarity">
    <text evidence="1">Belongs to the peptidase C40 family.</text>
</comment>
<dbReference type="InterPro" id="IPR051794">
    <property type="entry name" value="PG_Endopeptidase_C40"/>
</dbReference>
<keyword evidence="3" id="KW-0378">Hydrolase</keyword>
<dbReference type="AlphaFoldDB" id="A0A345SV21"/>
<evidence type="ECO:0000313" key="7">
    <source>
        <dbReference type="EMBL" id="AXI77576.1"/>
    </source>
</evidence>
<dbReference type="KEGG" id="stri:C7M71_009105"/>